<keyword evidence="1" id="KW-0472">Membrane</keyword>
<evidence type="ECO:0000313" key="5">
    <source>
        <dbReference type="Proteomes" id="UP001467690"/>
    </source>
</evidence>
<feature type="chain" id="PRO_5046396262" evidence="2">
    <location>
        <begin position="34"/>
        <end position="433"/>
    </location>
</feature>
<reference evidence="4 5" key="1">
    <citation type="submission" date="2024-06" db="EMBL/GenBank/DDBJ databases">
        <authorList>
            <person name="Chen R.Y."/>
        </authorList>
    </citation>
    <scope>NUCLEOTIDE SEQUENCE [LARGE SCALE GENOMIC DNA]</scope>
    <source>
        <strain evidence="4 5">D2</strain>
    </source>
</reference>
<dbReference type="PROSITE" id="PS52016">
    <property type="entry name" value="TONB_DEPENDENT_REC_3"/>
    <property type="match status" value="1"/>
</dbReference>
<dbReference type="InterPro" id="IPR039426">
    <property type="entry name" value="TonB-dep_rcpt-like"/>
</dbReference>
<protein>
    <submittedName>
        <fullName evidence="4">TonB-dependent receptor plug domain-containing protein</fullName>
    </submittedName>
</protein>
<name>A0ABV1REH3_9ALTE</name>
<comment type="subcellular location">
    <subcellularLocation>
        <location evidence="1">Cell outer membrane</location>
        <topology evidence="1">Multi-pass membrane protein</topology>
    </subcellularLocation>
</comment>
<gene>
    <name evidence="4" type="ORF">ABS311_05380</name>
</gene>
<dbReference type="PANTHER" id="PTHR40980">
    <property type="entry name" value="PLUG DOMAIN-CONTAINING PROTEIN"/>
    <property type="match status" value="1"/>
</dbReference>
<accession>A0ABV1REH3</accession>
<keyword evidence="1" id="KW-0998">Cell outer membrane</keyword>
<evidence type="ECO:0000256" key="2">
    <source>
        <dbReference type="SAM" id="SignalP"/>
    </source>
</evidence>
<dbReference type="PANTHER" id="PTHR40980:SF3">
    <property type="entry name" value="TONB-DEPENDENT RECEPTOR-LIKE BETA-BARREL DOMAIN-CONTAINING PROTEIN"/>
    <property type="match status" value="1"/>
</dbReference>
<evidence type="ECO:0000313" key="4">
    <source>
        <dbReference type="EMBL" id="MER2491312.1"/>
    </source>
</evidence>
<sequence length="433" mass="47773">MYLQKKNKDGFKLKPVYCALAALMTIPYMPTSAAQENTQIENEAEVIKVTGVRTSLAAATANKRFSAQVVDSIVADDIGKLPDNTIAESLGRVAGVQVDQGIGEGSSISIRGLRDNVTLYNGRTIIDVNGRGGTGMDTLNTSTYSIMAMIPSALSKQLNVTKLASADMIDGGMGGVVNIESRKPLDVSGEQIAASYAANYNDQNKDLGHQLFGLYSNTFDNDKFGILLSANYDKREVSQDGFATYNGWTEIEESISVFDANGQQLDIDSQGNPVQIIGNMNPRFQQLVDDRDRLSSSLIAQWRPIENLTLTSDLLYSKFDSIRDRYWLSTNFTSDLYDAELDENNFLVAANTEMFLENNSEYVDLTTDLFSGAVNADWDLTDNVNVFAEVSYSDSKSERAQIYNRLRTLSSYDTRFDVREGEFGGIIALMPIR</sequence>
<dbReference type="SUPFAM" id="SSF56935">
    <property type="entry name" value="Porins"/>
    <property type="match status" value="1"/>
</dbReference>
<feature type="domain" description="TonB-dependent receptor plug" evidence="3">
    <location>
        <begin position="63"/>
        <end position="176"/>
    </location>
</feature>
<keyword evidence="1" id="KW-0813">Transport</keyword>
<dbReference type="InterPro" id="IPR037066">
    <property type="entry name" value="Plug_dom_sf"/>
</dbReference>
<proteinExistence type="inferred from homology"/>
<dbReference type="InterPro" id="IPR012910">
    <property type="entry name" value="Plug_dom"/>
</dbReference>
<keyword evidence="2" id="KW-0732">Signal</keyword>
<dbReference type="Gene3D" id="2.170.130.10">
    <property type="entry name" value="TonB-dependent receptor, plug domain"/>
    <property type="match status" value="1"/>
</dbReference>
<keyword evidence="1" id="KW-0812">Transmembrane</keyword>
<dbReference type="Proteomes" id="UP001467690">
    <property type="component" value="Unassembled WGS sequence"/>
</dbReference>
<keyword evidence="4" id="KW-0675">Receptor</keyword>
<evidence type="ECO:0000259" key="3">
    <source>
        <dbReference type="Pfam" id="PF07715"/>
    </source>
</evidence>
<comment type="caution">
    <text evidence="4">The sequence shown here is derived from an EMBL/GenBank/DDBJ whole genome shotgun (WGS) entry which is preliminary data.</text>
</comment>
<keyword evidence="5" id="KW-1185">Reference proteome</keyword>
<comment type="similarity">
    <text evidence="1">Belongs to the TonB-dependent receptor family.</text>
</comment>
<dbReference type="Pfam" id="PF07715">
    <property type="entry name" value="Plug"/>
    <property type="match status" value="1"/>
</dbReference>
<organism evidence="4 5">
    <name type="scientific">Catenovulum sediminis</name>
    <dbReference type="NCBI Taxonomy" id="1740262"/>
    <lineage>
        <taxon>Bacteria</taxon>
        <taxon>Pseudomonadati</taxon>
        <taxon>Pseudomonadota</taxon>
        <taxon>Gammaproteobacteria</taxon>
        <taxon>Alteromonadales</taxon>
        <taxon>Alteromonadaceae</taxon>
        <taxon>Catenovulum</taxon>
    </lineage>
</organism>
<dbReference type="RefSeq" id="WP_350400974.1">
    <property type="nucleotide sequence ID" value="NZ_JBELOE010000102.1"/>
</dbReference>
<dbReference type="EMBL" id="JBELOE010000102">
    <property type="protein sequence ID" value="MER2491312.1"/>
    <property type="molecule type" value="Genomic_DNA"/>
</dbReference>
<evidence type="ECO:0000256" key="1">
    <source>
        <dbReference type="PROSITE-ProRule" id="PRU01360"/>
    </source>
</evidence>
<feature type="signal peptide" evidence="2">
    <location>
        <begin position="1"/>
        <end position="33"/>
    </location>
</feature>
<keyword evidence="1" id="KW-1134">Transmembrane beta strand</keyword>